<accession>A0A2M7D601</accession>
<evidence type="ECO:0000313" key="2">
    <source>
        <dbReference type="Proteomes" id="UP000229247"/>
    </source>
</evidence>
<sequence>MATSSNKGLKLRIISLRKRGKTHGEIREIYNVPKGTLSAWLKNIKISTEAKRKIQQQTYKRWKNANEIFIKRRVQEAWEKRTRIQNKSQREIKKVSLNDLKLIGAALYWAEGNQKYKNQLRFSNSNPEIIKIIMEFFRRVCEISNEKIKGRAHTYPDTNYNKTLNFWTKLTKLPKKNFYKPQIQISKASKRKRNILPYGTLHLNAGNTESMCKVRGWIQGIANKSC</sequence>
<comment type="caution">
    <text evidence="1">The sequence shown here is derived from an EMBL/GenBank/DDBJ whole genome shotgun (WGS) entry which is preliminary data.</text>
</comment>
<gene>
    <name evidence="1" type="ORF">COS30_02145</name>
</gene>
<dbReference type="EMBL" id="PEUE01000050">
    <property type="protein sequence ID" value="PIV38431.1"/>
    <property type="molecule type" value="Genomic_DNA"/>
</dbReference>
<reference evidence="2" key="1">
    <citation type="submission" date="2017-09" db="EMBL/GenBank/DDBJ databases">
        <title>Depth-based differentiation of microbial function through sediment-hosted aquifers and enrichment of novel symbionts in the deep terrestrial subsurface.</title>
        <authorList>
            <person name="Probst A.J."/>
            <person name="Ladd B."/>
            <person name="Jarett J.K."/>
            <person name="Geller-Mcgrath D.E."/>
            <person name="Sieber C.M.K."/>
            <person name="Emerson J.B."/>
            <person name="Anantharaman K."/>
            <person name="Thomas B.C."/>
            <person name="Malmstrom R."/>
            <person name="Stieglmeier M."/>
            <person name="Klingl A."/>
            <person name="Woyke T."/>
            <person name="Ryan C.M."/>
            <person name="Banfield J.F."/>
        </authorList>
    </citation>
    <scope>NUCLEOTIDE SEQUENCE [LARGE SCALE GENOMIC DNA]</scope>
</reference>
<organism evidence="1 2">
    <name type="scientific">Candidatus Portnoybacteria bacterium CG02_land_8_20_14_3_00_45_8</name>
    <dbReference type="NCBI Taxonomy" id="1974807"/>
    <lineage>
        <taxon>Bacteria</taxon>
        <taxon>Candidatus Portnoyibacteriota</taxon>
    </lineage>
</organism>
<dbReference type="AlphaFoldDB" id="A0A2M7D601"/>
<dbReference type="Proteomes" id="UP000229247">
    <property type="component" value="Unassembled WGS sequence"/>
</dbReference>
<evidence type="ECO:0008006" key="3">
    <source>
        <dbReference type="Google" id="ProtNLM"/>
    </source>
</evidence>
<proteinExistence type="predicted"/>
<protein>
    <recommendedName>
        <fullName evidence="3">HTH psq-type domain-containing protein</fullName>
    </recommendedName>
</protein>
<evidence type="ECO:0000313" key="1">
    <source>
        <dbReference type="EMBL" id="PIV38431.1"/>
    </source>
</evidence>
<name>A0A2M7D601_9BACT</name>